<dbReference type="EMBL" id="CM039435">
    <property type="protein sequence ID" value="KAI4316687.1"/>
    <property type="molecule type" value="Genomic_DNA"/>
</dbReference>
<protein>
    <submittedName>
        <fullName evidence="1">Uncharacterized protein</fullName>
    </submittedName>
</protein>
<evidence type="ECO:0000313" key="2">
    <source>
        <dbReference type="Proteomes" id="UP000828941"/>
    </source>
</evidence>
<reference evidence="1 2" key="1">
    <citation type="journal article" date="2022" name="DNA Res.">
        <title>Chromosomal-level genome assembly of the orchid tree Bauhinia variegata (Leguminosae; Cercidoideae) supports the allotetraploid origin hypothesis of Bauhinia.</title>
        <authorList>
            <person name="Zhong Y."/>
            <person name="Chen Y."/>
            <person name="Zheng D."/>
            <person name="Pang J."/>
            <person name="Liu Y."/>
            <person name="Luo S."/>
            <person name="Meng S."/>
            <person name="Qian L."/>
            <person name="Wei D."/>
            <person name="Dai S."/>
            <person name="Zhou R."/>
        </authorList>
    </citation>
    <scope>NUCLEOTIDE SEQUENCE [LARGE SCALE GENOMIC DNA]</scope>
    <source>
        <strain evidence="1">BV-YZ2020</strain>
    </source>
</reference>
<dbReference type="Proteomes" id="UP000828941">
    <property type="component" value="Chromosome 10"/>
</dbReference>
<sequence>MGETPCPEAVLRARAILPPGCRFYPSEEQLLCYYLTNKNANTTRNENEYIHGCNLIRELDLYDHDPFELPATSCFSYGYGGRKRHWYCYTVSVVKETRGKSRKVRGGFWRRRGRVRNVFTNGGNILVGTRTNFVFYLGNSLKKAVKTDLIIYEYALADRLMASFVLCRVFIKPRLRFTLSENVLSSYAEESVSAVRHIGIQHDGCVTPDDVAAKLSNDTTIDRNNEISVDPLRPASELGGHQVLTAHVNPAAFQCSLAPQGSQQGRFPGLLDGDAMPVEDLTSQHLLTILEEDFIELDDLS</sequence>
<comment type="caution">
    <text evidence="1">The sequence shown here is derived from an EMBL/GenBank/DDBJ whole genome shotgun (WGS) entry which is preliminary data.</text>
</comment>
<proteinExistence type="predicted"/>
<gene>
    <name evidence="1" type="ORF">L6164_024642</name>
</gene>
<evidence type="ECO:0000313" key="1">
    <source>
        <dbReference type="EMBL" id="KAI4316687.1"/>
    </source>
</evidence>
<name>A0ACB9LY51_BAUVA</name>
<accession>A0ACB9LY51</accession>
<organism evidence="1 2">
    <name type="scientific">Bauhinia variegata</name>
    <name type="common">Purple orchid tree</name>
    <name type="synonym">Phanera variegata</name>
    <dbReference type="NCBI Taxonomy" id="167791"/>
    <lineage>
        <taxon>Eukaryota</taxon>
        <taxon>Viridiplantae</taxon>
        <taxon>Streptophyta</taxon>
        <taxon>Embryophyta</taxon>
        <taxon>Tracheophyta</taxon>
        <taxon>Spermatophyta</taxon>
        <taxon>Magnoliopsida</taxon>
        <taxon>eudicotyledons</taxon>
        <taxon>Gunneridae</taxon>
        <taxon>Pentapetalae</taxon>
        <taxon>rosids</taxon>
        <taxon>fabids</taxon>
        <taxon>Fabales</taxon>
        <taxon>Fabaceae</taxon>
        <taxon>Cercidoideae</taxon>
        <taxon>Cercideae</taxon>
        <taxon>Bauhiniinae</taxon>
        <taxon>Bauhinia</taxon>
    </lineage>
</organism>
<keyword evidence="2" id="KW-1185">Reference proteome</keyword>